<name>D3PCH1_DEFDS</name>
<gene>
    <name evidence="6" type="ordered locus">DEFDS_0818</name>
</gene>
<dbReference type="Proteomes" id="UP000001520">
    <property type="component" value="Chromosome"/>
</dbReference>
<dbReference type="PIRSF" id="PIRSF001435">
    <property type="entry name" value="Nth"/>
    <property type="match status" value="1"/>
</dbReference>
<dbReference type="EC" id="4.2.99.18" evidence="6"/>
<evidence type="ECO:0000313" key="6">
    <source>
        <dbReference type="EMBL" id="BAI80294.1"/>
    </source>
</evidence>
<dbReference type="GO" id="GO:0006284">
    <property type="term" value="P:base-excision repair"/>
    <property type="evidence" value="ECO:0007669"/>
    <property type="project" value="InterPro"/>
</dbReference>
<dbReference type="GO" id="GO:0046872">
    <property type="term" value="F:metal ion binding"/>
    <property type="evidence" value="ECO:0007669"/>
    <property type="project" value="UniProtKB-KW"/>
</dbReference>
<keyword evidence="1" id="KW-0004">4Fe-4S</keyword>
<dbReference type="SMART" id="SM00478">
    <property type="entry name" value="ENDO3c"/>
    <property type="match status" value="1"/>
</dbReference>
<dbReference type="AlphaFoldDB" id="D3PCH1"/>
<protein>
    <submittedName>
        <fullName evidence="6">Endonuclease III</fullName>
        <ecNumber evidence="6">4.2.99.18</ecNumber>
    </submittedName>
</protein>
<dbReference type="GO" id="GO:0140078">
    <property type="term" value="F:class I DNA-(apurinic or apyrimidinic site) endonuclease activity"/>
    <property type="evidence" value="ECO:0007669"/>
    <property type="project" value="UniProtKB-EC"/>
</dbReference>
<keyword evidence="7" id="KW-1185">Reference proteome</keyword>
<dbReference type="InterPro" id="IPR023170">
    <property type="entry name" value="HhH_base_excis_C"/>
</dbReference>
<dbReference type="Gene3D" id="1.10.1670.10">
    <property type="entry name" value="Helix-hairpin-Helix base-excision DNA repair enzymes (C-terminal)"/>
    <property type="match status" value="1"/>
</dbReference>
<dbReference type="PANTHER" id="PTHR10359:SF19">
    <property type="entry name" value="DNA REPAIR GLYCOSYLASE MJ1434-RELATED"/>
    <property type="match status" value="1"/>
</dbReference>
<dbReference type="InterPro" id="IPR011257">
    <property type="entry name" value="DNA_glycosylase"/>
</dbReference>
<sequence>MLNRLYNILFANYGDLNWWPAETPFEVCIGAILTQNTNWKNVEKAINNMKIKGVLSPKEILNTDLNVLKDLIKPAGFYNQKAERLQIFCNFIMNQLNGDILNLKKYSIHEARDKLLSLKGVGKETADSILLYALDFKIFVVDAYTMRLFRRYGIGYFDNYDKCQDFVHKDFHGELYDYKNFHACIVEICKTYCKKKPLCNICLLKKYCKKVLE</sequence>
<keyword evidence="2" id="KW-0479">Metal-binding</keyword>
<dbReference type="InterPro" id="IPR003265">
    <property type="entry name" value="HhH-GPD_domain"/>
</dbReference>
<evidence type="ECO:0000256" key="1">
    <source>
        <dbReference type="ARBA" id="ARBA00022485"/>
    </source>
</evidence>
<dbReference type="CDD" id="cd00056">
    <property type="entry name" value="ENDO3c"/>
    <property type="match status" value="1"/>
</dbReference>
<dbReference type="HOGENOM" id="CLU_012862_6_0_0"/>
<accession>D3PCH1</accession>
<reference evidence="6 7" key="1">
    <citation type="journal article" date="2010" name="DNA Res.">
        <title>Bacterial lifestyle in a deep-sea hydrothermal vent chimney revealed by the genome sequence of the thermophilic bacterium Deferribacter desulfuricans SSM1.</title>
        <authorList>
            <person name="Takaki Y."/>
            <person name="Shimamura S."/>
            <person name="Nakagawa S."/>
            <person name="Fukuhara Y."/>
            <person name="Horikawa H."/>
            <person name="Ankai A."/>
            <person name="Harada T."/>
            <person name="Hosoyama A."/>
            <person name="Oguchi A."/>
            <person name="Fukui S."/>
            <person name="Fujita N."/>
            <person name="Takami H."/>
            <person name="Takai K."/>
        </authorList>
    </citation>
    <scope>NUCLEOTIDE SEQUENCE [LARGE SCALE GENOMIC DNA]</scope>
    <source>
        <strain evidence="7">DSM 14783 / JCM 11476 / NBRC 101012 / SSM1</strain>
    </source>
</reference>
<dbReference type="OrthoDB" id="9802365at2"/>
<evidence type="ECO:0000256" key="4">
    <source>
        <dbReference type="ARBA" id="ARBA00023014"/>
    </source>
</evidence>
<evidence type="ECO:0000259" key="5">
    <source>
        <dbReference type="SMART" id="SM00478"/>
    </source>
</evidence>
<keyword evidence="4" id="KW-0411">Iron-sulfur</keyword>
<proteinExistence type="predicted"/>
<keyword evidence="6" id="KW-0378">Hydrolase</keyword>
<dbReference type="GO" id="GO:0051539">
    <property type="term" value="F:4 iron, 4 sulfur cluster binding"/>
    <property type="evidence" value="ECO:0007669"/>
    <property type="project" value="UniProtKB-KW"/>
</dbReference>
<keyword evidence="6" id="KW-0255">Endonuclease</keyword>
<dbReference type="KEGG" id="ddf:DEFDS_0818"/>
<feature type="domain" description="HhH-GPD" evidence="5">
    <location>
        <begin position="33"/>
        <end position="191"/>
    </location>
</feature>
<evidence type="ECO:0000313" key="7">
    <source>
        <dbReference type="Proteomes" id="UP000001520"/>
    </source>
</evidence>
<evidence type="ECO:0000256" key="3">
    <source>
        <dbReference type="ARBA" id="ARBA00023004"/>
    </source>
</evidence>
<evidence type="ECO:0000256" key="2">
    <source>
        <dbReference type="ARBA" id="ARBA00022723"/>
    </source>
</evidence>
<dbReference type="SUPFAM" id="SSF48150">
    <property type="entry name" value="DNA-glycosylase"/>
    <property type="match status" value="1"/>
</dbReference>
<keyword evidence="6" id="KW-0540">Nuclease</keyword>
<dbReference type="PANTHER" id="PTHR10359">
    <property type="entry name" value="A/G-SPECIFIC ADENINE GLYCOSYLASE/ENDONUCLEASE III"/>
    <property type="match status" value="1"/>
</dbReference>
<dbReference type="EMBL" id="AP011529">
    <property type="protein sequence ID" value="BAI80294.1"/>
    <property type="molecule type" value="Genomic_DNA"/>
</dbReference>
<dbReference type="RefSeq" id="WP_013007542.1">
    <property type="nucleotide sequence ID" value="NC_013939.1"/>
</dbReference>
<keyword evidence="6" id="KW-0456">Lyase</keyword>
<dbReference type="Pfam" id="PF00730">
    <property type="entry name" value="HhH-GPD"/>
    <property type="match status" value="1"/>
</dbReference>
<organism evidence="6 7">
    <name type="scientific">Deferribacter desulfuricans (strain DSM 14783 / JCM 11476 / NBRC 101012 / SSM1)</name>
    <dbReference type="NCBI Taxonomy" id="639282"/>
    <lineage>
        <taxon>Bacteria</taxon>
        <taxon>Pseudomonadati</taxon>
        <taxon>Deferribacterota</taxon>
        <taxon>Deferribacteres</taxon>
        <taxon>Deferribacterales</taxon>
        <taxon>Deferribacteraceae</taxon>
        <taxon>Deferribacter</taxon>
    </lineage>
</organism>
<dbReference type="eggNOG" id="COG2231">
    <property type="taxonomic scope" value="Bacteria"/>
</dbReference>
<dbReference type="Gene3D" id="1.10.340.30">
    <property type="entry name" value="Hypothetical protein, domain 2"/>
    <property type="match status" value="1"/>
</dbReference>
<keyword evidence="3" id="KW-0408">Iron</keyword>